<dbReference type="PANTHER" id="PTHR22811">
    <property type="entry name" value="TRANSMEMBRANE EMP24 DOMAIN-CONTAINING PROTEIN"/>
    <property type="match status" value="1"/>
</dbReference>
<keyword evidence="6 7" id="KW-0472">Membrane</keyword>
<keyword evidence="4" id="KW-0732">Signal</keyword>
<feature type="transmembrane region" description="Helical" evidence="7">
    <location>
        <begin position="50"/>
        <end position="72"/>
    </location>
</feature>
<evidence type="ECO:0000256" key="4">
    <source>
        <dbReference type="ARBA" id="ARBA00022729"/>
    </source>
</evidence>
<accession>A0A914CYG9</accession>
<keyword evidence="5 7" id="KW-1133">Transmembrane helix</keyword>
<dbReference type="AlphaFoldDB" id="A0A914CYG9"/>
<feature type="domain" description="GOLD" evidence="8">
    <location>
        <begin position="9"/>
        <end position="77"/>
    </location>
</feature>
<comment type="subcellular location">
    <subcellularLocation>
        <location evidence="1">Membrane</location>
        <topology evidence="1">Single-pass type I membrane protein</topology>
    </subcellularLocation>
</comment>
<dbReference type="Proteomes" id="UP000887540">
    <property type="component" value="Unplaced"/>
</dbReference>
<protein>
    <submittedName>
        <fullName evidence="10">GOLD domain-containing protein</fullName>
    </submittedName>
</protein>
<dbReference type="InterPro" id="IPR009038">
    <property type="entry name" value="GOLD_dom"/>
</dbReference>
<evidence type="ECO:0000256" key="3">
    <source>
        <dbReference type="ARBA" id="ARBA00022692"/>
    </source>
</evidence>
<evidence type="ECO:0000313" key="10">
    <source>
        <dbReference type="WBParaSite" id="ACRNAN_scaffold15688.g28914.t1"/>
    </source>
</evidence>
<reference evidence="10" key="1">
    <citation type="submission" date="2022-11" db="UniProtKB">
        <authorList>
            <consortium name="WormBaseParasite"/>
        </authorList>
    </citation>
    <scope>IDENTIFICATION</scope>
</reference>
<evidence type="ECO:0000256" key="5">
    <source>
        <dbReference type="ARBA" id="ARBA00022989"/>
    </source>
</evidence>
<dbReference type="Pfam" id="PF01105">
    <property type="entry name" value="EMP24_GP25L"/>
    <property type="match status" value="1"/>
</dbReference>
<evidence type="ECO:0000256" key="7">
    <source>
        <dbReference type="SAM" id="Phobius"/>
    </source>
</evidence>
<organism evidence="9 10">
    <name type="scientific">Acrobeloides nanus</name>
    <dbReference type="NCBI Taxonomy" id="290746"/>
    <lineage>
        <taxon>Eukaryota</taxon>
        <taxon>Metazoa</taxon>
        <taxon>Ecdysozoa</taxon>
        <taxon>Nematoda</taxon>
        <taxon>Chromadorea</taxon>
        <taxon>Rhabditida</taxon>
        <taxon>Tylenchina</taxon>
        <taxon>Cephalobomorpha</taxon>
        <taxon>Cephaloboidea</taxon>
        <taxon>Cephalobidae</taxon>
        <taxon>Acrobeloides</taxon>
    </lineage>
</organism>
<evidence type="ECO:0000256" key="1">
    <source>
        <dbReference type="ARBA" id="ARBA00004479"/>
    </source>
</evidence>
<dbReference type="WBParaSite" id="ACRNAN_scaffold15688.g28914.t1">
    <property type="protein sequence ID" value="ACRNAN_scaffold15688.g28914.t1"/>
    <property type="gene ID" value="ACRNAN_scaffold15688.g28914"/>
</dbReference>
<evidence type="ECO:0000256" key="6">
    <source>
        <dbReference type="ARBA" id="ARBA00023136"/>
    </source>
</evidence>
<keyword evidence="3 7" id="KW-0812">Transmembrane</keyword>
<dbReference type="GO" id="GO:0016020">
    <property type="term" value="C:membrane"/>
    <property type="evidence" value="ECO:0007669"/>
    <property type="project" value="UniProtKB-SubCell"/>
</dbReference>
<sequence length="91" mass="10606">MQDLGIALSEFHGSFNRIKNHLNKIEYHQAILRAYEARDRAILGANYDRVTFWSIVNSIVLIGVGFTQVYMIRSLFEENSKLGKFIRRSKE</sequence>
<name>A0A914CYG9_9BILA</name>
<proteinExistence type="inferred from homology"/>
<dbReference type="InterPro" id="IPR015720">
    <property type="entry name" value="Emp24-like"/>
</dbReference>
<evidence type="ECO:0000259" key="8">
    <source>
        <dbReference type="Pfam" id="PF01105"/>
    </source>
</evidence>
<comment type="similarity">
    <text evidence="2">Belongs to the EMP24/GP25L family.</text>
</comment>
<evidence type="ECO:0000313" key="9">
    <source>
        <dbReference type="Proteomes" id="UP000887540"/>
    </source>
</evidence>
<evidence type="ECO:0000256" key="2">
    <source>
        <dbReference type="ARBA" id="ARBA00007104"/>
    </source>
</evidence>
<keyword evidence="9" id="KW-1185">Reference proteome</keyword>